<dbReference type="InterPro" id="IPR016785">
    <property type="entry name" value="ComGD"/>
</dbReference>
<keyword evidence="3" id="KW-1185">Reference proteome</keyword>
<dbReference type="PIRSF" id="PIRSF021292">
    <property type="entry name" value="Competence_ComGD"/>
    <property type="match status" value="1"/>
</dbReference>
<dbReference type="AlphaFoldDB" id="A0A388TDA7"/>
<sequence length="136" mass="15061">MRKGFTLVELSLTIFIIALIGAAALTGLDHYRQKAELRFQQNLIEEYLLFAKQQAVTLQRDIDVLFFENGFTVQSSQGILKTLALAKPFTVSSLRLGFNADGNPRFAGTLYLYRRSQAVAKMTVAVGSGLIAWSAQ</sequence>
<dbReference type="PROSITE" id="PS00409">
    <property type="entry name" value="PROKAR_NTER_METHYL"/>
    <property type="match status" value="1"/>
</dbReference>
<dbReference type="SUPFAM" id="SSF54523">
    <property type="entry name" value="Pili subunits"/>
    <property type="match status" value="1"/>
</dbReference>
<evidence type="ECO:0008006" key="4">
    <source>
        <dbReference type="Google" id="ProtNLM"/>
    </source>
</evidence>
<dbReference type="Pfam" id="PF07963">
    <property type="entry name" value="N_methyl"/>
    <property type="match status" value="1"/>
</dbReference>
<reference evidence="2 3" key="1">
    <citation type="journal article" date="2019" name="ISME J.">
        <title>Genome analyses of uncultured TG2/ZB3 bacteria in 'Margulisbacteria' specifically attached to ectosymbiotic spirochetes of protists in the termite gut.</title>
        <authorList>
            <person name="Utami Y.D."/>
            <person name="Kuwahara H."/>
            <person name="Igai K."/>
            <person name="Murakami T."/>
            <person name="Sugaya K."/>
            <person name="Morikawa T."/>
            <person name="Nagura Y."/>
            <person name="Yuki M."/>
            <person name="Deevong P."/>
            <person name="Inoue T."/>
            <person name="Kihara K."/>
            <person name="Lo N."/>
            <person name="Yamada A."/>
            <person name="Ohkuma M."/>
            <person name="Hongoh Y."/>
        </authorList>
    </citation>
    <scope>NUCLEOTIDE SEQUENCE [LARGE SCALE GENOMIC DNA]</scope>
    <source>
        <strain evidence="2">NkOx7-01</strain>
    </source>
</reference>
<evidence type="ECO:0000313" key="3">
    <source>
        <dbReference type="Proteomes" id="UP000269352"/>
    </source>
</evidence>
<feature type="transmembrane region" description="Helical" evidence="1">
    <location>
        <begin position="6"/>
        <end position="28"/>
    </location>
</feature>
<dbReference type="EMBL" id="BGZN01000047">
    <property type="protein sequence ID" value="GBR74460.1"/>
    <property type="molecule type" value="Genomic_DNA"/>
</dbReference>
<dbReference type="InterPro" id="IPR012902">
    <property type="entry name" value="N_methyl_site"/>
</dbReference>
<proteinExistence type="predicted"/>
<dbReference type="NCBIfam" id="TIGR02532">
    <property type="entry name" value="IV_pilin_GFxxxE"/>
    <property type="match status" value="1"/>
</dbReference>
<keyword evidence="1" id="KW-1133">Transmembrane helix</keyword>
<keyword evidence="1" id="KW-0812">Transmembrane</keyword>
<comment type="caution">
    <text evidence="2">The sequence shown here is derived from an EMBL/GenBank/DDBJ whole genome shotgun (WGS) entry which is preliminary data.</text>
</comment>
<dbReference type="Proteomes" id="UP000269352">
    <property type="component" value="Unassembled WGS sequence"/>
</dbReference>
<evidence type="ECO:0000256" key="1">
    <source>
        <dbReference type="SAM" id="Phobius"/>
    </source>
</evidence>
<evidence type="ECO:0000313" key="2">
    <source>
        <dbReference type="EMBL" id="GBR74460.1"/>
    </source>
</evidence>
<gene>
    <name evidence="2" type="ORF">NO1_1631</name>
</gene>
<name>A0A388TDA7_TERA1</name>
<dbReference type="InterPro" id="IPR045584">
    <property type="entry name" value="Pilin-like"/>
</dbReference>
<organism evidence="2 3">
    <name type="scientific">Termititenax aidoneus</name>
    <dbReference type="NCBI Taxonomy" id="2218524"/>
    <lineage>
        <taxon>Bacteria</taxon>
        <taxon>Bacillati</taxon>
        <taxon>Candidatus Margulisiibacteriota</taxon>
        <taxon>Candidatus Termititenacia</taxon>
        <taxon>Candidatus Termititenacales</taxon>
        <taxon>Candidatus Termititenacaceae</taxon>
        <taxon>Candidatus Termititenax</taxon>
    </lineage>
</organism>
<accession>A0A388TDA7</accession>
<keyword evidence="1" id="KW-0472">Membrane</keyword>
<dbReference type="GO" id="GO:0030420">
    <property type="term" value="P:establishment of competence for transformation"/>
    <property type="evidence" value="ECO:0007669"/>
    <property type="project" value="InterPro"/>
</dbReference>
<protein>
    <recommendedName>
        <fullName evidence="4">Prepilin-type N-terminal cleavage/methylation domain-containing protein</fullName>
    </recommendedName>
</protein>